<name>A0A1L7WJ74_9HELO</name>
<evidence type="ECO:0000256" key="1">
    <source>
        <dbReference type="SAM" id="MobiDB-lite"/>
    </source>
</evidence>
<accession>A0A1L7WJ74</accession>
<keyword evidence="2" id="KW-0472">Membrane</keyword>
<reference evidence="3 4" key="1">
    <citation type="submission" date="2016-03" db="EMBL/GenBank/DDBJ databases">
        <authorList>
            <person name="Ploux O."/>
        </authorList>
    </citation>
    <scope>NUCLEOTIDE SEQUENCE [LARGE SCALE GENOMIC DNA]</scope>
    <source>
        <strain evidence="3 4">UAMH 11012</strain>
    </source>
</reference>
<feature type="transmembrane region" description="Helical" evidence="2">
    <location>
        <begin position="235"/>
        <end position="259"/>
    </location>
</feature>
<keyword evidence="4" id="KW-1185">Reference proteome</keyword>
<dbReference type="AlphaFoldDB" id="A0A1L7WJ74"/>
<keyword evidence="2" id="KW-0812">Transmembrane</keyword>
<keyword evidence="2" id="KW-1133">Transmembrane helix</keyword>
<evidence type="ECO:0000256" key="2">
    <source>
        <dbReference type="SAM" id="Phobius"/>
    </source>
</evidence>
<feature type="transmembrane region" description="Helical" evidence="2">
    <location>
        <begin position="206"/>
        <end position="229"/>
    </location>
</feature>
<sequence length="268" mass="30300">MGTSQNGRGDGAGEGEDSGGGDDPVDDPYPDDSSETRDEDFGQWVHMVFKVGKGPKSQFAVDIRDLPTNHEAFGGLSAAFRQHWGQWRASTSIKNIRLTKYQLVSLDGKAASLYDQTDLASMMPPEPDKDFVYSWRASNPIRQDPLIPDCILNHIFSHPNTIIEENPGEELRLRLPKRKAPLRCVPDQGFPEGWGLEWEEGFNWQFFYHCESLVCFFTLVFVVLWIALWKKDDNVSTAFTGGAFFLAAGRGGYLFALAVPEMFEFWRY</sequence>
<gene>
    <name evidence="3" type="ORF">PAC_02712</name>
</gene>
<feature type="compositionally biased region" description="Acidic residues" evidence="1">
    <location>
        <begin position="13"/>
        <end position="33"/>
    </location>
</feature>
<evidence type="ECO:0000313" key="3">
    <source>
        <dbReference type="EMBL" id="CZR52835.1"/>
    </source>
</evidence>
<dbReference type="Proteomes" id="UP000184330">
    <property type="component" value="Unassembled WGS sequence"/>
</dbReference>
<dbReference type="EMBL" id="FJOG01000003">
    <property type="protein sequence ID" value="CZR52835.1"/>
    <property type="molecule type" value="Genomic_DNA"/>
</dbReference>
<proteinExistence type="predicted"/>
<evidence type="ECO:0000313" key="4">
    <source>
        <dbReference type="Proteomes" id="UP000184330"/>
    </source>
</evidence>
<protein>
    <submittedName>
        <fullName evidence="3">Uncharacterized protein</fullName>
    </submittedName>
</protein>
<organism evidence="3 4">
    <name type="scientific">Phialocephala subalpina</name>
    <dbReference type="NCBI Taxonomy" id="576137"/>
    <lineage>
        <taxon>Eukaryota</taxon>
        <taxon>Fungi</taxon>
        <taxon>Dikarya</taxon>
        <taxon>Ascomycota</taxon>
        <taxon>Pezizomycotina</taxon>
        <taxon>Leotiomycetes</taxon>
        <taxon>Helotiales</taxon>
        <taxon>Mollisiaceae</taxon>
        <taxon>Phialocephala</taxon>
        <taxon>Phialocephala fortinii species complex</taxon>
    </lineage>
</organism>
<feature type="region of interest" description="Disordered" evidence="1">
    <location>
        <begin position="1"/>
        <end position="40"/>
    </location>
</feature>